<evidence type="ECO:0000313" key="1">
    <source>
        <dbReference type="EMBL" id="KAF5825872.1"/>
    </source>
</evidence>
<proteinExistence type="predicted"/>
<accession>A0ABQ7FTY4</accession>
<evidence type="ECO:0000313" key="2">
    <source>
        <dbReference type="Proteomes" id="UP000815325"/>
    </source>
</evidence>
<dbReference type="Proteomes" id="UP000815325">
    <property type="component" value="Unassembled WGS sequence"/>
</dbReference>
<reference evidence="1" key="1">
    <citation type="submission" date="2017-08" db="EMBL/GenBank/DDBJ databases">
        <authorList>
            <person name="Polle J.E."/>
            <person name="Barry K."/>
            <person name="Cushman J."/>
            <person name="Schmutz J."/>
            <person name="Tran D."/>
            <person name="Hathwaick L.T."/>
            <person name="Yim W.C."/>
            <person name="Jenkins J."/>
            <person name="Mckie-Krisberg Z.M."/>
            <person name="Prochnik S."/>
            <person name="Lindquist E."/>
            <person name="Dockter R.B."/>
            <person name="Adam C."/>
            <person name="Molina H."/>
            <person name="Bunkerborg J."/>
            <person name="Jin E."/>
            <person name="Buchheim M."/>
            <person name="Magnuson J."/>
        </authorList>
    </citation>
    <scope>NUCLEOTIDE SEQUENCE</scope>
    <source>
        <strain evidence="1">CCAP 19/18</strain>
    </source>
</reference>
<dbReference type="EMBL" id="MU071777">
    <property type="protein sequence ID" value="KAF5825872.1"/>
    <property type="molecule type" value="Genomic_DNA"/>
</dbReference>
<evidence type="ECO:0008006" key="3">
    <source>
        <dbReference type="Google" id="ProtNLM"/>
    </source>
</evidence>
<comment type="caution">
    <text evidence="1">The sequence shown here is derived from an EMBL/GenBank/DDBJ whole genome shotgun (WGS) entry which is preliminary data.</text>
</comment>
<keyword evidence="2" id="KW-1185">Reference proteome</keyword>
<sequence length="173" mass="18502">MPYWTQEETSMLLETEVCGEQGVRCLFGREQRLDSWRATSSKNATAEAACSTASTGPPWPLACGSGICCAVAPTCCAAAPIWCTSGSLHSPRLPPSPSPAISTLPSFPTLPRLLDVPALPSAATSWSATAPKSKACSARIHRAKVRERMAHTALVARVRGWSASWAWRTCFAR</sequence>
<feature type="non-terminal residue" evidence="1">
    <location>
        <position position="173"/>
    </location>
</feature>
<gene>
    <name evidence="1" type="ORF">DUNSADRAFT_6258</name>
</gene>
<organism evidence="1 2">
    <name type="scientific">Dunaliella salina</name>
    <name type="common">Green alga</name>
    <name type="synonym">Protococcus salinus</name>
    <dbReference type="NCBI Taxonomy" id="3046"/>
    <lineage>
        <taxon>Eukaryota</taxon>
        <taxon>Viridiplantae</taxon>
        <taxon>Chlorophyta</taxon>
        <taxon>core chlorophytes</taxon>
        <taxon>Chlorophyceae</taxon>
        <taxon>CS clade</taxon>
        <taxon>Chlamydomonadales</taxon>
        <taxon>Dunaliellaceae</taxon>
        <taxon>Dunaliella</taxon>
    </lineage>
</organism>
<protein>
    <recommendedName>
        <fullName evidence="3">Encoded protein</fullName>
    </recommendedName>
</protein>
<name>A0ABQ7FTY4_DUNSA</name>